<dbReference type="EMBL" id="EQ974368">
    <property type="protein sequence ID" value="EEF30085.1"/>
    <property type="molecule type" value="Genomic_DNA"/>
</dbReference>
<dbReference type="Pfam" id="PF02362">
    <property type="entry name" value="B3"/>
    <property type="match status" value="1"/>
</dbReference>
<dbReference type="InterPro" id="IPR044837">
    <property type="entry name" value="REM16-like"/>
</dbReference>
<keyword evidence="8" id="KW-1185">Reference proteome</keyword>
<evidence type="ECO:0000256" key="5">
    <source>
        <dbReference type="ARBA" id="ARBA00023242"/>
    </source>
</evidence>
<dbReference type="AlphaFoldDB" id="B9T232"/>
<evidence type="ECO:0000259" key="6">
    <source>
        <dbReference type="PROSITE" id="PS50863"/>
    </source>
</evidence>
<dbReference type="GO" id="GO:0003677">
    <property type="term" value="F:DNA binding"/>
    <property type="evidence" value="ECO:0007669"/>
    <property type="project" value="UniProtKB-KW"/>
</dbReference>
<dbReference type="GO" id="GO:0005634">
    <property type="term" value="C:nucleus"/>
    <property type="evidence" value="ECO:0007669"/>
    <property type="project" value="UniProtKB-SubCell"/>
</dbReference>
<accession>B9T232</accession>
<dbReference type="SMART" id="SM01019">
    <property type="entry name" value="B3"/>
    <property type="match status" value="1"/>
</dbReference>
<protein>
    <recommendedName>
        <fullName evidence="6">TF-B3 domain-containing protein</fullName>
    </recommendedName>
</protein>
<dbReference type="PANTHER" id="PTHR31391:SF143">
    <property type="entry name" value="B3 DNA-BINDING DOMAIN PROTEIN"/>
    <property type="match status" value="1"/>
</dbReference>
<reference evidence="8" key="1">
    <citation type="journal article" date="2010" name="Nat. Biotechnol.">
        <title>Draft genome sequence of the oilseed species Ricinus communis.</title>
        <authorList>
            <person name="Chan A.P."/>
            <person name="Crabtree J."/>
            <person name="Zhao Q."/>
            <person name="Lorenzi H."/>
            <person name="Orvis J."/>
            <person name="Puiu D."/>
            <person name="Melake-Berhan A."/>
            <person name="Jones K.M."/>
            <person name="Redman J."/>
            <person name="Chen G."/>
            <person name="Cahoon E.B."/>
            <person name="Gedil M."/>
            <person name="Stanke M."/>
            <person name="Haas B.J."/>
            <person name="Wortman J.R."/>
            <person name="Fraser-Liggett C.M."/>
            <person name="Ravel J."/>
            <person name="Rabinowicz P.D."/>
        </authorList>
    </citation>
    <scope>NUCLEOTIDE SEQUENCE [LARGE SCALE GENOMIC DNA]</scope>
    <source>
        <strain evidence="8">cv. Hale</strain>
    </source>
</reference>
<evidence type="ECO:0000256" key="2">
    <source>
        <dbReference type="ARBA" id="ARBA00023015"/>
    </source>
</evidence>
<dbReference type="InParanoid" id="B9T232"/>
<dbReference type="Gene3D" id="2.40.330.10">
    <property type="entry name" value="DNA-binding pseudobarrel domain"/>
    <property type="match status" value="2"/>
</dbReference>
<dbReference type="InterPro" id="IPR015300">
    <property type="entry name" value="DNA-bd_pseudobarrel_sf"/>
</dbReference>
<dbReference type="InterPro" id="IPR003340">
    <property type="entry name" value="B3_DNA-bd"/>
</dbReference>
<evidence type="ECO:0000313" key="7">
    <source>
        <dbReference type="EMBL" id="EEF30085.1"/>
    </source>
</evidence>
<evidence type="ECO:0000313" key="8">
    <source>
        <dbReference type="Proteomes" id="UP000008311"/>
    </source>
</evidence>
<proteinExistence type="predicted"/>
<keyword evidence="3" id="KW-0238">DNA-binding</keyword>
<feature type="domain" description="TF-B3" evidence="6">
    <location>
        <begin position="25"/>
        <end position="121"/>
    </location>
</feature>
<dbReference type="SUPFAM" id="SSF101936">
    <property type="entry name" value="DNA-binding pseudobarrel domain"/>
    <property type="match status" value="1"/>
</dbReference>
<dbReference type="Proteomes" id="UP000008311">
    <property type="component" value="Unassembled WGS sequence"/>
</dbReference>
<dbReference type="CDD" id="cd10017">
    <property type="entry name" value="B3_DNA"/>
    <property type="match status" value="1"/>
</dbReference>
<sequence length="180" mass="20808">MASCSKQDNGRLMFKTNRPHFFKGITEKFANRYGNGKHSIHIPQSFATKYLRSHGNATLNVLDGRTWSVEYKIRRTHGTTRTRLFHGWKKFAQDNHLEIGDVCIFELINRTKTAFKHVPVKSMVKCTKRSRENVMLIVGNRQWPVKMISYTSDGRSKFSAGWLGFARGILYKLDIFAFSS</sequence>
<comment type="subcellular location">
    <subcellularLocation>
        <location evidence="1">Nucleus</location>
    </subcellularLocation>
</comment>
<name>B9T232_RICCO</name>
<keyword evidence="4" id="KW-0804">Transcription</keyword>
<dbReference type="STRING" id="3988.B9T232"/>
<evidence type="ECO:0000256" key="1">
    <source>
        <dbReference type="ARBA" id="ARBA00004123"/>
    </source>
</evidence>
<dbReference type="PANTHER" id="PTHR31391">
    <property type="entry name" value="B3 DOMAIN-CONTAINING PROTEIN OS11G0197600-RELATED"/>
    <property type="match status" value="1"/>
</dbReference>
<keyword evidence="5" id="KW-0539">Nucleus</keyword>
<evidence type="ECO:0000256" key="4">
    <source>
        <dbReference type="ARBA" id="ARBA00023163"/>
    </source>
</evidence>
<keyword evidence="2" id="KW-0805">Transcription regulation</keyword>
<organism evidence="7 8">
    <name type="scientific">Ricinus communis</name>
    <name type="common">Castor bean</name>
    <dbReference type="NCBI Taxonomy" id="3988"/>
    <lineage>
        <taxon>Eukaryota</taxon>
        <taxon>Viridiplantae</taxon>
        <taxon>Streptophyta</taxon>
        <taxon>Embryophyta</taxon>
        <taxon>Tracheophyta</taxon>
        <taxon>Spermatophyta</taxon>
        <taxon>Magnoliopsida</taxon>
        <taxon>eudicotyledons</taxon>
        <taxon>Gunneridae</taxon>
        <taxon>Pentapetalae</taxon>
        <taxon>rosids</taxon>
        <taxon>fabids</taxon>
        <taxon>Malpighiales</taxon>
        <taxon>Euphorbiaceae</taxon>
        <taxon>Acalyphoideae</taxon>
        <taxon>Acalypheae</taxon>
        <taxon>Ricinus</taxon>
    </lineage>
</organism>
<gene>
    <name evidence="7" type="ORF">RCOM_0997110</name>
</gene>
<dbReference type="PROSITE" id="PS50863">
    <property type="entry name" value="B3"/>
    <property type="match status" value="1"/>
</dbReference>
<evidence type="ECO:0000256" key="3">
    <source>
        <dbReference type="ARBA" id="ARBA00023125"/>
    </source>
</evidence>